<dbReference type="RefSeq" id="WP_195898567.1">
    <property type="nucleotide sequence ID" value="NZ_JADOGI010000097.1"/>
</dbReference>
<keyword evidence="2" id="KW-1185">Reference proteome</keyword>
<name>A0A931EZA2_9ACTN</name>
<dbReference type="EMBL" id="JADOGI010000097">
    <property type="protein sequence ID" value="MBF8189634.1"/>
    <property type="molecule type" value="Genomic_DNA"/>
</dbReference>
<proteinExistence type="predicted"/>
<comment type="caution">
    <text evidence="1">The sequence shown here is derived from an EMBL/GenBank/DDBJ whole genome shotgun (WGS) entry which is preliminary data.</text>
</comment>
<sequence>MRGRPFLFSARAGTAPNHLPLGGGALHADGARRLRIKRTAFTSDTDGAVVGTQT</sequence>
<dbReference type="Proteomes" id="UP000605361">
    <property type="component" value="Unassembled WGS sequence"/>
</dbReference>
<accession>A0A931EZA2</accession>
<gene>
    <name evidence="1" type="ORF">ITP53_28640</name>
</gene>
<organism evidence="1 2">
    <name type="scientific">Nonomuraea cypriaca</name>
    <dbReference type="NCBI Taxonomy" id="1187855"/>
    <lineage>
        <taxon>Bacteria</taxon>
        <taxon>Bacillati</taxon>
        <taxon>Actinomycetota</taxon>
        <taxon>Actinomycetes</taxon>
        <taxon>Streptosporangiales</taxon>
        <taxon>Streptosporangiaceae</taxon>
        <taxon>Nonomuraea</taxon>
    </lineage>
</organism>
<evidence type="ECO:0000313" key="1">
    <source>
        <dbReference type="EMBL" id="MBF8189634.1"/>
    </source>
</evidence>
<dbReference type="AlphaFoldDB" id="A0A931EZA2"/>
<reference evidence="1" key="1">
    <citation type="submission" date="2020-11" db="EMBL/GenBank/DDBJ databases">
        <title>Whole-genome analyses of Nonomuraea sp. K274.</title>
        <authorList>
            <person name="Veyisoglu A."/>
        </authorList>
    </citation>
    <scope>NUCLEOTIDE SEQUENCE</scope>
    <source>
        <strain evidence="1">K274</strain>
    </source>
</reference>
<protein>
    <submittedName>
        <fullName evidence="1">Uncharacterized protein</fullName>
    </submittedName>
</protein>
<evidence type="ECO:0000313" key="2">
    <source>
        <dbReference type="Proteomes" id="UP000605361"/>
    </source>
</evidence>